<evidence type="ECO:0000259" key="2">
    <source>
        <dbReference type="PROSITE" id="PS51112"/>
    </source>
</evidence>
<dbReference type="STRING" id="94643.A0A2A9M9R2"/>
<feature type="domain" description="AMMECR1" evidence="2">
    <location>
        <begin position="133"/>
        <end position="341"/>
    </location>
</feature>
<protein>
    <recommendedName>
        <fullName evidence="2">AMMECR1 domain-containing protein</fullName>
    </recommendedName>
</protein>
<dbReference type="EMBL" id="NWUJ01000005">
    <property type="protein sequence ID" value="PFH35218.1"/>
    <property type="molecule type" value="Genomic_DNA"/>
</dbReference>
<dbReference type="PANTHER" id="PTHR13016:SF0">
    <property type="entry name" value="AMME SYNDROME CANDIDATE GENE 1 PROTEIN"/>
    <property type="match status" value="1"/>
</dbReference>
<feature type="compositionally biased region" description="Acidic residues" evidence="1">
    <location>
        <begin position="355"/>
        <end position="370"/>
    </location>
</feature>
<dbReference type="VEuPathDB" id="ToxoDB:BESB_061050"/>
<dbReference type="Pfam" id="PF01871">
    <property type="entry name" value="AMMECR1"/>
    <property type="match status" value="1"/>
</dbReference>
<sequence length="415" mass="45212">MHSIFQSSLLQGRLVSLLAAAGAALCLPVCLSHFDTAVLFCQASEPILEQDSVEQASVPATEEREDSSAPPPSTADSEPSLPSIVDSTQISDSQEADNSTEDMLINLLQEYGYQPSSLLLSLLRRRRGMWASPGCKNVDMTTDFVRWGYDILIDALQNGGEEDIRVPTGIVEMQQKGLRCPAFFSWYQRDPDAPDESQDSYDLRGCVGTLAAITPKEIGNYALLAAEEDPRFAPITLSEVPTLKGVATILHSFETAKGPMDWELGVHGLATEFVVNGLRYSGVFLPQVLEQFETKENGIIQLIRKAQYSGQISKELINSMRLTRFQGKFLSLSFPEYEAEFGVIGQPSRVLREEETSDGSEADPQDASDNEGDREAFEGGGPAATENAEDAENAAPPAAGESMDEDKQEPTETEG</sequence>
<dbReference type="KEGG" id="bbes:BESB_061050"/>
<dbReference type="Gene3D" id="3.30.700.20">
    <property type="entry name" value="Hypothetical protein ph0010, domain 1"/>
    <property type="match status" value="1"/>
</dbReference>
<organism evidence="3 4">
    <name type="scientific">Besnoitia besnoiti</name>
    <name type="common">Apicomplexan protozoan</name>
    <dbReference type="NCBI Taxonomy" id="94643"/>
    <lineage>
        <taxon>Eukaryota</taxon>
        <taxon>Sar</taxon>
        <taxon>Alveolata</taxon>
        <taxon>Apicomplexa</taxon>
        <taxon>Conoidasida</taxon>
        <taxon>Coccidia</taxon>
        <taxon>Eucoccidiorida</taxon>
        <taxon>Eimeriorina</taxon>
        <taxon>Sarcocystidae</taxon>
        <taxon>Besnoitia</taxon>
    </lineage>
</organism>
<dbReference type="InterPro" id="IPR023473">
    <property type="entry name" value="AMMECR1"/>
</dbReference>
<name>A0A2A9M9R2_BESBE</name>
<evidence type="ECO:0000256" key="1">
    <source>
        <dbReference type="SAM" id="MobiDB-lite"/>
    </source>
</evidence>
<proteinExistence type="predicted"/>
<dbReference type="Proteomes" id="UP000224006">
    <property type="component" value="Chromosome V"/>
</dbReference>
<dbReference type="AlphaFoldDB" id="A0A2A9M9R2"/>
<gene>
    <name evidence="3" type="ORF">BESB_061050</name>
</gene>
<dbReference type="SUPFAM" id="SSF143447">
    <property type="entry name" value="AMMECR1-like"/>
    <property type="match status" value="1"/>
</dbReference>
<dbReference type="OrthoDB" id="24630at2759"/>
<dbReference type="GeneID" id="40311033"/>
<feature type="region of interest" description="Disordered" evidence="1">
    <location>
        <begin position="348"/>
        <end position="415"/>
    </location>
</feature>
<keyword evidence="4" id="KW-1185">Reference proteome</keyword>
<reference evidence="3 4" key="1">
    <citation type="submission" date="2017-09" db="EMBL/GenBank/DDBJ databases">
        <title>Genome sequencing of Besnoitia besnoiti strain Bb-Ger1.</title>
        <authorList>
            <person name="Schares G."/>
            <person name="Venepally P."/>
            <person name="Lorenzi H.A."/>
        </authorList>
    </citation>
    <scope>NUCLEOTIDE SEQUENCE [LARGE SCALE GENOMIC DNA]</scope>
    <source>
        <strain evidence="3 4">Bb-Ger1</strain>
    </source>
</reference>
<comment type="caution">
    <text evidence="3">The sequence shown here is derived from an EMBL/GenBank/DDBJ whole genome shotgun (WGS) entry which is preliminary data.</text>
</comment>
<dbReference type="RefSeq" id="XP_029219227.1">
    <property type="nucleotide sequence ID" value="XM_029364519.1"/>
</dbReference>
<evidence type="ECO:0000313" key="3">
    <source>
        <dbReference type="EMBL" id="PFH35218.1"/>
    </source>
</evidence>
<dbReference type="PROSITE" id="PS51112">
    <property type="entry name" value="AMMECR1"/>
    <property type="match status" value="1"/>
</dbReference>
<feature type="region of interest" description="Disordered" evidence="1">
    <location>
        <begin position="52"/>
        <end position="98"/>
    </location>
</feature>
<dbReference type="InterPro" id="IPR036071">
    <property type="entry name" value="AMMECR1_dom_sf"/>
</dbReference>
<dbReference type="PANTHER" id="PTHR13016">
    <property type="entry name" value="AMMECR1 HOMOLOG"/>
    <property type="match status" value="1"/>
</dbReference>
<evidence type="ECO:0000313" key="4">
    <source>
        <dbReference type="Proteomes" id="UP000224006"/>
    </source>
</evidence>
<dbReference type="InterPro" id="IPR002733">
    <property type="entry name" value="AMMECR1_domain"/>
</dbReference>
<accession>A0A2A9M9R2</accession>
<dbReference type="InterPro" id="IPR027485">
    <property type="entry name" value="AMMECR1_N"/>
</dbReference>
<feature type="compositionally biased region" description="Acidic residues" evidence="1">
    <location>
        <begin position="402"/>
        <end position="415"/>
    </location>
</feature>